<keyword evidence="6" id="KW-1185">Reference proteome</keyword>
<dbReference type="AlphaFoldDB" id="A0A1H9FC98"/>
<dbReference type="SFLD" id="SFLDG01129">
    <property type="entry name" value="C1.5:_HAD__Beta-PGM__Phosphata"/>
    <property type="match status" value="1"/>
</dbReference>
<dbReference type="InParanoid" id="A0A1H9FC98"/>
<evidence type="ECO:0000256" key="1">
    <source>
        <dbReference type="ARBA" id="ARBA00001946"/>
    </source>
</evidence>
<dbReference type="InterPro" id="IPR036412">
    <property type="entry name" value="HAD-like_sf"/>
</dbReference>
<dbReference type="OrthoDB" id="9797743at2"/>
<dbReference type="SUPFAM" id="SSF56784">
    <property type="entry name" value="HAD-like"/>
    <property type="match status" value="1"/>
</dbReference>
<dbReference type="CDD" id="cd07526">
    <property type="entry name" value="HAD_BPGM_like"/>
    <property type="match status" value="1"/>
</dbReference>
<protein>
    <submittedName>
        <fullName evidence="5">Haloacid dehalogenase superfamily, subfamily IA, variant 3 with third motif having DD or ED</fullName>
    </submittedName>
</protein>
<dbReference type="STRING" id="478744.SAMN05444359_108178"/>
<dbReference type="Gene3D" id="1.10.150.240">
    <property type="entry name" value="Putative phosphatase, domain 2"/>
    <property type="match status" value="1"/>
</dbReference>
<dbReference type="GO" id="GO:0003824">
    <property type="term" value="F:catalytic activity"/>
    <property type="evidence" value="ECO:0007669"/>
    <property type="project" value="UniProtKB-ARBA"/>
</dbReference>
<dbReference type="GO" id="GO:0046872">
    <property type="term" value="F:metal ion binding"/>
    <property type="evidence" value="ECO:0007669"/>
    <property type="project" value="UniProtKB-KW"/>
</dbReference>
<accession>A0A1H9FC98</accession>
<comment type="cofactor">
    <cofactor evidence="1">
        <name>Mg(2+)</name>
        <dbReference type="ChEBI" id="CHEBI:18420"/>
    </cofactor>
</comment>
<dbReference type="NCBIfam" id="TIGR01509">
    <property type="entry name" value="HAD-SF-IA-v3"/>
    <property type="match status" value="1"/>
</dbReference>
<dbReference type="InterPro" id="IPR051600">
    <property type="entry name" value="Beta-PGM-like"/>
</dbReference>
<dbReference type="Proteomes" id="UP000199021">
    <property type="component" value="Unassembled WGS sequence"/>
</dbReference>
<dbReference type="InterPro" id="IPR023198">
    <property type="entry name" value="PGP-like_dom2"/>
</dbReference>
<dbReference type="PANTHER" id="PTHR46193">
    <property type="entry name" value="6-PHOSPHOGLUCONATE PHOSPHATASE"/>
    <property type="match status" value="1"/>
</dbReference>
<dbReference type="Pfam" id="PF00702">
    <property type="entry name" value="Hydrolase"/>
    <property type="match status" value="1"/>
</dbReference>
<organism evidence="5 6">
    <name type="scientific">Neolewinella agarilytica</name>
    <dbReference type="NCBI Taxonomy" id="478744"/>
    <lineage>
        <taxon>Bacteria</taxon>
        <taxon>Pseudomonadati</taxon>
        <taxon>Bacteroidota</taxon>
        <taxon>Saprospiria</taxon>
        <taxon>Saprospirales</taxon>
        <taxon>Lewinellaceae</taxon>
        <taxon>Neolewinella</taxon>
    </lineage>
</organism>
<evidence type="ECO:0000313" key="5">
    <source>
        <dbReference type="EMBL" id="SEQ35560.1"/>
    </source>
</evidence>
<gene>
    <name evidence="5" type="ORF">SAMN05444359_108178</name>
</gene>
<dbReference type="PRINTS" id="PR00413">
    <property type="entry name" value="HADHALOGNASE"/>
</dbReference>
<keyword evidence="4" id="KW-0460">Magnesium</keyword>
<evidence type="ECO:0000256" key="4">
    <source>
        <dbReference type="ARBA" id="ARBA00022842"/>
    </source>
</evidence>
<sequence length="215" mass="23958">MPTPECIIFDCDGILVDSEQITFSVLSEMSREIGVILTETELEHHFLGKSLNSIIRFLGEETGKNLADTFESEFRQRTFDRFKTDLQPVDGISALLDRIRVPVCVASSGPPAKIKMNLALTGLTNYFGDKVFSCYDLKRWKPDPAIFRHAAQTMGYRPGQCVVIEDSPTGVRGAIAGGFRTYALSRHGNEQLLADAGATVYHHHRELYDLLFAEG</sequence>
<reference evidence="6" key="1">
    <citation type="submission" date="2016-10" db="EMBL/GenBank/DDBJ databases">
        <authorList>
            <person name="Varghese N."/>
            <person name="Submissions S."/>
        </authorList>
    </citation>
    <scope>NUCLEOTIDE SEQUENCE [LARGE SCALE GENOMIC DNA]</scope>
    <source>
        <strain evidence="6">DSM 24740</strain>
    </source>
</reference>
<dbReference type="SFLD" id="SFLDS00003">
    <property type="entry name" value="Haloacid_Dehalogenase"/>
    <property type="match status" value="1"/>
</dbReference>
<dbReference type="RefSeq" id="WP_090167645.1">
    <property type="nucleotide sequence ID" value="NZ_FOFB01000008.1"/>
</dbReference>
<proteinExistence type="inferred from homology"/>
<name>A0A1H9FC98_9BACT</name>
<dbReference type="InterPro" id="IPR006439">
    <property type="entry name" value="HAD-SF_hydro_IA"/>
</dbReference>
<dbReference type="Gene3D" id="3.40.50.1000">
    <property type="entry name" value="HAD superfamily/HAD-like"/>
    <property type="match status" value="1"/>
</dbReference>
<dbReference type="PANTHER" id="PTHR46193:SF10">
    <property type="entry name" value="6-PHOSPHOGLUCONATE PHOSPHATASE"/>
    <property type="match status" value="1"/>
</dbReference>
<dbReference type="InterPro" id="IPR023214">
    <property type="entry name" value="HAD_sf"/>
</dbReference>
<comment type="similarity">
    <text evidence="2">Belongs to the HAD-like hydrolase superfamily. CbbY/CbbZ/Gph/YieH family.</text>
</comment>
<evidence type="ECO:0000313" key="6">
    <source>
        <dbReference type="Proteomes" id="UP000199021"/>
    </source>
</evidence>
<evidence type="ECO:0000256" key="2">
    <source>
        <dbReference type="ARBA" id="ARBA00006171"/>
    </source>
</evidence>
<evidence type="ECO:0000256" key="3">
    <source>
        <dbReference type="ARBA" id="ARBA00022723"/>
    </source>
</evidence>
<keyword evidence="3" id="KW-0479">Metal-binding</keyword>
<dbReference type="EMBL" id="FOFB01000008">
    <property type="protein sequence ID" value="SEQ35560.1"/>
    <property type="molecule type" value="Genomic_DNA"/>
</dbReference>